<evidence type="ECO:0000313" key="3">
    <source>
        <dbReference type="EMBL" id="TLX44392.1"/>
    </source>
</evidence>
<dbReference type="InterPro" id="IPR006315">
    <property type="entry name" value="OM_autotransptr_brl_dom"/>
</dbReference>
<dbReference type="SUPFAM" id="SSF103515">
    <property type="entry name" value="Autotransporter"/>
    <property type="match status" value="1"/>
</dbReference>
<evidence type="ECO:0000313" key="4">
    <source>
        <dbReference type="Proteomes" id="UP000305131"/>
    </source>
</evidence>
<evidence type="ECO:0000259" key="2">
    <source>
        <dbReference type="PROSITE" id="PS51208"/>
    </source>
</evidence>
<sequence>MTAASGLTPLVGGPDGGWPTPSPNSGFNLIGSRCEPGVVSSQRRAKRAVRPAKSCLWRGCGGPRARPRAGAPSGCHPTVIEGPYAAPRYLLGNAMPALYASSSRLVLALFLAGMAAPALAASFTVPPAAGQQSVSGSDTGTIDTGATLAGGGSSAIQWSAAATATPGVVITNNGTITSNNRTIDTASGVTGAFTLTNNGAITSKDDALRINGALADGTVTITNSGTISSQTGQAFDFDKATATTAKVSVDNSGTITSAGSDAIRLGGGIIDITNSGTIETTLNGKRAIKVETAANFDTLQSFTLTNKLGGVVAGTDDGIKISSTAGSTAAPILKIDNAGTIKSTVDGQGIDLGGIYSANATITITNRSTGLITAAGNDAIQGTNGLTINNYGTISSYYAAGTADTQNNSAIKVDGDDIGKAITITVNNYEGGLISGAYHGIKGSGASDTLIVTNSGTIEGRNGSGVNSNGTGTLTNYGTITGTYDPAASFGDGDGVDFDQAATVYNYGTIKGLGSKGTKPGEEKPSTSEGIAIGGGTIVNGDATHTSALISGANNGILVDDSNGGDAFAAMSVTNYGTIQGLDGYGIRYVNSGVDGSKSLTVVNYGTISGTTYAVEMGGGNDLFVYHTGSKVTGIVDAEGGTDTLQLGALGDNVTFDASLIGDAATYRHFERVTAEAQTLTTLTGTSTFAGDLVFDQSALALDNASLGEANLILSGNDTNAGVLTGNGTLGSLAASGTVFLSPGTSSAPYGTLAVTGNATLAGTYLVDVAPNGKTDLITMGGTATIAEGAQVEMYGALAWSRIYTIVSSDTQVSGTFAGLTVANPINYLFVTPELSYDDTRVTLALERTGVAFASYALTRNQLSVAGALERIGGSDKARSSILYGDFATQVAGDNPTLALAQLSGDIHATLPGQIATENMLVNDLILGRLRQADYAAAKGSAAALGAGGPARAYAEPSSPAANAFKAIKAPADAPVWTGWAQGYGQWLSTDSNGNAAAADTNLGGVLLGGDVSLANTVFGLAAGYSSASTSTDLASADTETWRIAAYGGARFDAIKLRAGASYGWSSIDTSRFVALTGEAPKASYDGTAGNLFAEAGYTVALGGVAFEPFAGIGWTSVNLGSFAETNAPVAGLASQGTSFDTAYTTLGLRLATTFAAGNGIAVTPHASAGWRHAFGDVVPEAAVVFVNTGTVFGVEGLPIAEDSLVASLGIDLAFATGVTLTLAYDGMAGDGASYNAGKAALAVKF</sequence>
<name>A0A6C1KJB2_XANAU</name>
<gene>
    <name evidence="3" type="ORF">FBQ73_03225</name>
</gene>
<feature type="region of interest" description="Disordered" evidence="1">
    <location>
        <begin position="1"/>
        <end position="25"/>
    </location>
</feature>
<accession>A0A6C1KJB2</accession>
<dbReference type="SMART" id="SM00869">
    <property type="entry name" value="Autotransporter"/>
    <property type="match status" value="1"/>
</dbReference>
<dbReference type="InterPro" id="IPR036709">
    <property type="entry name" value="Autotransporte_beta_dom_sf"/>
</dbReference>
<dbReference type="GO" id="GO:0019867">
    <property type="term" value="C:outer membrane"/>
    <property type="evidence" value="ECO:0007669"/>
    <property type="project" value="InterPro"/>
</dbReference>
<dbReference type="Gene3D" id="2.40.128.130">
    <property type="entry name" value="Autotransporter beta-domain"/>
    <property type="match status" value="1"/>
</dbReference>
<proteinExistence type="predicted"/>
<dbReference type="AlphaFoldDB" id="A0A6C1KJB2"/>
<dbReference type="InterPro" id="IPR011050">
    <property type="entry name" value="Pectin_lyase_fold/virulence"/>
</dbReference>
<dbReference type="SUPFAM" id="SSF51126">
    <property type="entry name" value="Pectin lyase-like"/>
    <property type="match status" value="1"/>
</dbReference>
<evidence type="ECO:0000256" key="1">
    <source>
        <dbReference type="SAM" id="MobiDB-lite"/>
    </source>
</evidence>
<comment type="caution">
    <text evidence="3">The sequence shown here is derived from an EMBL/GenBank/DDBJ whole genome shotgun (WGS) entry which is preliminary data.</text>
</comment>
<dbReference type="NCBIfam" id="TIGR01414">
    <property type="entry name" value="autotrans_barl"/>
    <property type="match status" value="1"/>
</dbReference>
<reference evidence="3 4" key="1">
    <citation type="submission" date="2019-05" db="EMBL/GenBank/DDBJ databases">
        <authorList>
            <person name="Zhou X."/>
        </authorList>
    </citation>
    <scope>NUCLEOTIDE SEQUENCE [LARGE SCALE GENOMIC DNA]</scope>
    <source>
        <strain evidence="3 4">DSM 432</strain>
    </source>
</reference>
<dbReference type="PROSITE" id="PS51208">
    <property type="entry name" value="AUTOTRANSPORTER"/>
    <property type="match status" value="1"/>
</dbReference>
<dbReference type="OrthoDB" id="9804931at2"/>
<dbReference type="Pfam" id="PF03797">
    <property type="entry name" value="Autotransporter"/>
    <property type="match status" value="1"/>
</dbReference>
<dbReference type="InterPro" id="IPR005546">
    <property type="entry name" value="Autotransporte_beta"/>
</dbReference>
<protein>
    <submittedName>
        <fullName evidence="3">Autotransporter domain-containing protein</fullName>
    </submittedName>
</protein>
<feature type="domain" description="Autotransporter" evidence="2">
    <location>
        <begin position="972"/>
        <end position="1246"/>
    </location>
</feature>
<dbReference type="Proteomes" id="UP000305131">
    <property type="component" value="Unassembled WGS sequence"/>
</dbReference>
<organism evidence="3 4">
    <name type="scientific">Xanthobacter autotrophicus</name>
    <dbReference type="NCBI Taxonomy" id="280"/>
    <lineage>
        <taxon>Bacteria</taxon>
        <taxon>Pseudomonadati</taxon>
        <taxon>Pseudomonadota</taxon>
        <taxon>Alphaproteobacteria</taxon>
        <taxon>Hyphomicrobiales</taxon>
        <taxon>Xanthobacteraceae</taxon>
        <taxon>Xanthobacter</taxon>
    </lineage>
</organism>
<dbReference type="EMBL" id="VAUP01000009">
    <property type="protein sequence ID" value="TLX44392.1"/>
    <property type="molecule type" value="Genomic_DNA"/>
</dbReference>